<reference evidence="1 2" key="1">
    <citation type="submission" date="2016-10" db="EMBL/GenBank/DDBJ databases">
        <title>Comparative genome analysis of multiple Pseudomonas spp. focuses on biocontrol and plant growth promoting traits.</title>
        <authorList>
            <person name="Tao X.-Y."/>
            <person name="Taylor C.G."/>
        </authorList>
    </citation>
    <scope>NUCLEOTIDE SEQUENCE [LARGE SCALE GENOMIC DNA]</scope>
    <source>
        <strain evidence="1 2">48H11</strain>
    </source>
</reference>
<protein>
    <submittedName>
        <fullName evidence="1">Uncharacterized protein</fullName>
    </submittedName>
</protein>
<dbReference type="EMBL" id="MOBJ01000010">
    <property type="protein sequence ID" value="RON08172.1"/>
    <property type="molecule type" value="Genomic_DNA"/>
</dbReference>
<comment type="caution">
    <text evidence="1">The sequence shown here is derived from an EMBL/GenBank/DDBJ whole genome shotgun (WGS) entry which is preliminary data.</text>
</comment>
<evidence type="ECO:0000313" key="1">
    <source>
        <dbReference type="EMBL" id="RON08172.1"/>
    </source>
</evidence>
<accession>A0A423H4P2</accession>
<organism evidence="1 2">
    <name type="scientific">Pseudomonas brassicacearum</name>
    <dbReference type="NCBI Taxonomy" id="930166"/>
    <lineage>
        <taxon>Bacteria</taxon>
        <taxon>Pseudomonadati</taxon>
        <taxon>Pseudomonadota</taxon>
        <taxon>Gammaproteobacteria</taxon>
        <taxon>Pseudomonadales</taxon>
        <taxon>Pseudomonadaceae</taxon>
        <taxon>Pseudomonas</taxon>
    </lineage>
</organism>
<sequence length="75" mass="7824">MSAQTRQVEEGIGTALALLLAVPGFGDDERRAGCVIANLLRGVERGGFAGDGQVQVDTVKQRSGELVAVALDLTR</sequence>
<proteinExistence type="predicted"/>
<dbReference type="AlphaFoldDB" id="A0A423H4P2"/>
<gene>
    <name evidence="1" type="ORF">BK659_16575</name>
</gene>
<name>A0A423H4P2_9PSED</name>
<dbReference type="Proteomes" id="UP000286071">
    <property type="component" value="Unassembled WGS sequence"/>
</dbReference>
<evidence type="ECO:0000313" key="2">
    <source>
        <dbReference type="Proteomes" id="UP000286071"/>
    </source>
</evidence>